<name>A0A0E9VXM3_ANGAN</name>
<dbReference type="AlphaFoldDB" id="A0A0E9VXM3"/>
<proteinExistence type="predicted"/>
<accession>A0A0E9VXM3</accession>
<dbReference type="EMBL" id="GBXM01025791">
    <property type="protein sequence ID" value="JAH82786.1"/>
    <property type="molecule type" value="Transcribed_RNA"/>
</dbReference>
<evidence type="ECO:0000256" key="1">
    <source>
        <dbReference type="SAM" id="Phobius"/>
    </source>
</evidence>
<reference evidence="2" key="2">
    <citation type="journal article" date="2015" name="Fish Shellfish Immunol.">
        <title>Early steps in the European eel (Anguilla anguilla)-Vibrio vulnificus interaction in the gills: Role of the RtxA13 toxin.</title>
        <authorList>
            <person name="Callol A."/>
            <person name="Pajuelo D."/>
            <person name="Ebbesson L."/>
            <person name="Teles M."/>
            <person name="MacKenzie S."/>
            <person name="Amaro C."/>
        </authorList>
    </citation>
    <scope>NUCLEOTIDE SEQUENCE</scope>
</reference>
<keyword evidence="1" id="KW-0472">Membrane</keyword>
<feature type="transmembrane region" description="Helical" evidence="1">
    <location>
        <begin position="42"/>
        <end position="63"/>
    </location>
</feature>
<organism evidence="2">
    <name type="scientific">Anguilla anguilla</name>
    <name type="common">European freshwater eel</name>
    <name type="synonym">Muraena anguilla</name>
    <dbReference type="NCBI Taxonomy" id="7936"/>
    <lineage>
        <taxon>Eukaryota</taxon>
        <taxon>Metazoa</taxon>
        <taxon>Chordata</taxon>
        <taxon>Craniata</taxon>
        <taxon>Vertebrata</taxon>
        <taxon>Euteleostomi</taxon>
        <taxon>Actinopterygii</taxon>
        <taxon>Neopterygii</taxon>
        <taxon>Teleostei</taxon>
        <taxon>Anguilliformes</taxon>
        <taxon>Anguillidae</taxon>
        <taxon>Anguilla</taxon>
    </lineage>
</organism>
<keyword evidence="1" id="KW-1133">Transmembrane helix</keyword>
<sequence length="64" mass="6966">MITLPSHGQVYRGPFKLLWFTGRAEPLVLPLSARGDVFGKQAGLVFAEFLLLLLVFPLGTPVLG</sequence>
<keyword evidence="1" id="KW-0812">Transmembrane</keyword>
<evidence type="ECO:0000313" key="2">
    <source>
        <dbReference type="EMBL" id="JAH82786.1"/>
    </source>
</evidence>
<protein>
    <submittedName>
        <fullName evidence="2">Uncharacterized protein</fullName>
    </submittedName>
</protein>
<reference evidence="2" key="1">
    <citation type="submission" date="2014-11" db="EMBL/GenBank/DDBJ databases">
        <authorList>
            <person name="Amaro Gonzalez C."/>
        </authorList>
    </citation>
    <scope>NUCLEOTIDE SEQUENCE</scope>
</reference>